<reference evidence="1" key="1">
    <citation type="submission" date="2021-02" db="EMBL/GenBank/DDBJ databases">
        <authorList>
            <consortium name="DOE Joint Genome Institute"/>
            <person name="Ahrendt S."/>
            <person name="Looney B.P."/>
            <person name="Miyauchi S."/>
            <person name="Morin E."/>
            <person name="Drula E."/>
            <person name="Courty P.E."/>
            <person name="Chicoki N."/>
            <person name="Fauchery L."/>
            <person name="Kohler A."/>
            <person name="Kuo A."/>
            <person name="Labutti K."/>
            <person name="Pangilinan J."/>
            <person name="Lipzen A."/>
            <person name="Riley R."/>
            <person name="Andreopoulos W."/>
            <person name="He G."/>
            <person name="Johnson J."/>
            <person name="Barry K.W."/>
            <person name="Grigoriev I.V."/>
            <person name="Nagy L."/>
            <person name="Hibbett D."/>
            <person name="Henrissat B."/>
            <person name="Matheny P.B."/>
            <person name="Labbe J."/>
            <person name="Martin F."/>
        </authorList>
    </citation>
    <scope>NUCLEOTIDE SEQUENCE</scope>
    <source>
        <strain evidence="1">FP105234-sp</strain>
    </source>
</reference>
<dbReference type="EMBL" id="MU275928">
    <property type="protein sequence ID" value="KAI0046323.1"/>
    <property type="molecule type" value="Genomic_DNA"/>
</dbReference>
<keyword evidence="2" id="KW-1185">Reference proteome</keyword>
<reference evidence="1" key="2">
    <citation type="journal article" date="2022" name="New Phytol.">
        <title>Evolutionary transition to the ectomycorrhizal habit in the genomes of a hyperdiverse lineage of mushroom-forming fungi.</title>
        <authorList>
            <person name="Looney B."/>
            <person name="Miyauchi S."/>
            <person name="Morin E."/>
            <person name="Drula E."/>
            <person name="Courty P.E."/>
            <person name="Kohler A."/>
            <person name="Kuo A."/>
            <person name="LaButti K."/>
            <person name="Pangilinan J."/>
            <person name="Lipzen A."/>
            <person name="Riley R."/>
            <person name="Andreopoulos W."/>
            <person name="He G."/>
            <person name="Johnson J."/>
            <person name="Nolan M."/>
            <person name="Tritt A."/>
            <person name="Barry K.W."/>
            <person name="Grigoriev I.V."/>
            <person name="Nagy L.G."/>
            <person name="Hibbett D."/>
            <person name="Henrissat B."/>
            <person name="Matheny P.B."/>
            <person name="Labbe J."/>
            <person name="Martin F.M."/>
        </authorList>
    </citation>
    <scope>NUCLEOTIDE SEQUENCE</scope>
    <source>
        <strain evidence="1">FP105234-sp</strain>
    </source>
</reference>
<evidence type="ECO:0000313" key="2">
    <source>
        <dbReference type="Proteomes" id="UP000814033"/>
    </source>
</evidence>
<gene>
    <name evidence="1" type="ORF">FA95DRAFT_1542653</name>
</gene>
<dbReference type="Proteomes" id="UP000814033">
    <property type="component" value="Unassembled WGS sequence"/>
</dbReference>
<protein>
    <submittedName>
        <fullName evidence="1">Uncharacterized protein</fullName>
    </submittedName>
</protein>
<accession>A0ACB8RQE4</accession>
<comment type="caution">
    <text evidence="1">The sequence shown here is derived from an EMBL/GenBank/DDBJ whole genome shotgun (WGS) entry which is preliminary data.</text>
</comment>
<proteinExistence type="predicted"/>
<evidence type="ECO:0000313" key="1">
    <source>
        <dbReference type="EMBL" id="KAI0046323.1"/>
    </source>
</evidence>
<sequence>MSSCEPAHDWFSDLLTGGLIVGLFISYAPQHLRIINKGSSEGFSPWFLLLGSTSAASGMLNMIIMQWGVLRCCRFYTALNCLETIAGVLQVVTQWFLFTVILGLYMIYYPQHLKYTTVAIDAHDSRPPSHIKTNIKSHNWRLSIVLSWVVLIHILLITFVTFLLISTSPSDPSGSVRSRQLSLWATFLGVSSAVLAALQYAPQLVHTYRLKLVGALSIPMMMIQTPGGFIMVLSIALRPGTDWTSWIQFLVAAIMQAFLLGMCVSWKVRQHKLHVDDFGHPLPPSTPSTPGTLISGPEDDVPVEVAVAAAVHEDIVPPAAPDESEPLLGAQGKTGERRGGLARWLGLRR</sequence>
<organism evidence="1 2">
    <name type="scientific">Auriscalpium vulgare</name>
    <dbReference type="NCBI Taxonomy" id="40419"/>
    <lineage>
        <taxon>Eukaryota</taxon>
        <taxon>Fungi</taxon>
        <taxon>Dikarya</taxon>
        <taxon>Basidiomycota</taxon>
        <taxon>Agaricomycotina</taxon>
        <taxon>Agaricomycetes</taxon>
        <taxon>Russulales</taxon>
        <taxon>Auriscalpiaceae</taxon>
        <taxon>Auriscalpium</taxon>
    </lineage>
</organism>
<name>A0ACB8RQE4_9AGAM</name>